<dbReference type="Pfam" id="PF11666">
    <property type="entry name" value="DUF2933"/>
    <property type="match status" value="1"/>
</dbReference>
<protein>
    <recommendedName>
        <fullName evidence="4">DUF2933 domain-containing protein</fullName>
    </recommendedName>
</protein>
<evidence type="ECO:0000313" key="3">
    <source>
        <dbReference type="Proteomes" id="UP000028401"/>
    </source>
</evidence>
<evidence type="ECO:0000313" key="2">
    <source>
        <dbReference type="EMBL" id="KEY61802.1"/>
    </source>
</evidence>
<dbReference type="RefSeq" id="WP_046124026.1">
    <property type="nucleotide sequence ID" value="NZ_AZSI01000114.1"/>
</dbReference>
<keyword evidence="1" id="KW-0472">Membrane</keyword>
<keyword evidence="1" id="KW-1133">Transmembrane helix</keyword>
<feature type="transmembrane region" description="Helical" evidence="1">
    <location>
        <begin position="6"/>
        <end position="25"/>
    </location>
</feature>
<keyword evidence="1" id="KW-0812">Transmembrane</keyword>
<accession>A0A084A923</accession>
<organism evidence="2 3">
    <name type="scientific">Lactococcus cremoris subsp. cremoris GE214</name>
    <dbReference type="NCBI Taxonomy" id="1415168"/>
    <lineage>
        <taxon>Bacteria</taxon>
        <taxon>Bacillati</taxon>
        <taxon>Bacillota</taxon>
        <taxon>Bacilli</taxon>
        <taxon>Lactobacillales</taxon>
        <taxon>Streptococcaceae</taxon>
        <taxon>Lactococcus</taxon>
        <taxon>Lactococcus cremoris subsp. cremoris</taxon>
    </lineage>
</organism>
<evidence type="ECO:0000256" key="1">
    <source>
        <dbReference type="SAM" id="Phobius"/>
    </source>
</evidence>
<dbReference type="EMBL" id="AZSI01000114">
    <property type="protein sequence ID" value="KEY61802.1"/>
    <property type="molecule type" value="Genomic_DNA"/>
</dbReference>
<dbReference type="Proteomes" id="UP000028401">
    <property type="component" value="Unassembled WGS sequence"/>
</dbReference>
<dbReference type="InterPro" id="IPR021682">
    <property type="entry name" value="DUF2933"/>
</dbReference>
<dbReference type="AlphaFoldDB" id="A0A084A923"/>
<gene>
    <name evidence="2" type="ORF">U725_02066</name>
</gene>
<dbReference type="PATRIC" id="fig|1415168.3.peg.2140"/>
<comment type="caution">
    <text evidence="2">The sequence shown here is derived from an EMBL/GenBank/DDBJ whole genome shotgun (WGS) entry which is preliminary data.</text>
</comment>
<evidence type="ECO:0008006" key="4">
    <source>
        <dbReference type="Google" id="ProtNLM"/>
    </source>
</evidence>
<proteinExistence type="predicted"/>
<reference evidence="2 3" key="1">
    <citation type="submission" date="2014-06" db="EMBL/GenBank/DDBJ databases">
        <title>Draft genome sequence of the putrescine producing strain Lactococcus lactis subsp cremoris GE214.</title>
        <authorList>
            <person name="Ladero V."/>
            <person name="Linares D.M."/>
            <person name="del Rio B."/>
            <person name="Mayo B."/>
            <person name="Martin M.C."/>
            <person name="Fernandez M."/>
            <person name="Alvarez M.A."/>
        </authorList>
    </citation>
    <scope>NUCLEOTIDE SEQUENCE [LARGE SCALE GENOMIC DNA]</scope>
    <source>
        <strain evidence="2 3">GE214</strain>
    </source>
</reference>
<sequence length="71" mass="8503">MIQFITSIAPYAFILVCPLMMLFMMRGMHGKHSEHSYNHEANELPQSEIEQLKFQNEKMSRELEDMKKHIY</sequence>
<name>A0A084A923_LACLC</name>